<feature type="disulfide bond" evidence="8">
    <location>
        <begin position="713"/>
        <end position="740"/>
    </location>
</feature>
<dbReference type="SMART" id="SM00032">
    <property type="entry name" value="CCP"/>
    <property type="match status" value="11"/>
</dbReference>
<dbReference type="FunFam" id="2.60.120.260:FF:000105">
    <property type="entry name" value="Sushi, von Willebrand factor type A, EGF and pentraxin domain-containing protein 1"/>
    <property type="match status" value="1"/>
</dbReference>
<keyword evidence="9" id="KW-0812">Transmembrane</keyword>
<dbReference type="InterPro" id="IPR035976">
    <property type="entry name" value="Sushi/SCR/CCP_sf"/>
</dbReference>
<dbReference type="Proteomes" id="UP000015104">
    <property type="component" value="Unassembled WGS sequence"/>
</dbReference>
<dbReference type="InterPro" id="IPR016186">
    <property type="entry name" value="C-type_lectin-like/link_sf"/>
</dbReference>
<dbReference type="Gene3D" id="2.60.120.260">
    <property type="entry name" value="Galactose-binding domain-like"/>
    <property type="match status" value="1"/>
</dbReference>
<keyword evidence="9" id="KW-0472">Membrane</keyword>
<dbReference type="CDD" id="cd00033">
    <property type="entry name" value="CCP"/>
    <property type="match status" value="11"/>
</dbReference>
<feature type="disulfide bond" evidence="8">
    <location>
        <begin position="62"/>
        <end position="89"/>
    </location>
</feature>
<keyword evidence="5" id="KW-0106">Calcium</keyword>
<evidence type="ECO:0000256" key="9">
    <source>
        <dbReference type="SAM" id="Phobius"/>
    </source>
</evidence>
<feature type="disulfide bond" evidence="8">
    <location>
        <begin position="899"/>
        <end position="926"/>
    </location>
</feature>
<feature type="domain" description="Sushi" evidence="12">
    <location>
        <begin position="624"/>
        <end position="682"/>
    </location>
</feature>
<evidence type="ECO:0000256" key="10">
    <source>
        <dbReference type="SAM" id="SignalP"/>
    </source>
</evidence>
<dbReference type="PANTHER" id="PTHR46393:SF7">
    <property type="entry name" value="COMPLEMENT C2"/>
    <property type="match status" value="1"/>
</dbReference>
<feature type="domain" description="Sushi" evidence="12">
    <location>
        <begin position="387"/>
        <end position="444"/>
    </location>
</feature>
<feature type="disulfide bond" evidence="8">
    <location>
        <begin position="779"/>
        <end position="806"/>
    </location>
</feature>
<dbReference type="Pfam" id="PF22633">
    <property type="entry name" value="F5_F8_type_C_2"/>
    <property type="match status" value="1"/>
</dbReference>
<feature type="signal peptide" evidence="10">
    <location>
        <begin position="1"/>
        <end position="26"/>
    </location>
</feature>
<keyword evidence="7" id="KW-0325">Glycoprotein</keyword>
<keyword evidence="4" id="KW-0677">Repeat</keyword>
<feature type="transmembrane region" description="Helical" evidence="9">
    <location>
        <begin position="1022"/>
        <end position="1046"/>
    </location>
</feature>
<feature type="disulfide bond" evidence="8">
    <location>
        <begin position="476"/>
        <end position="503"/>
    </location>
</feature>
<organism evidence="13 14">
    <name type="scientific">Tetranychus urticae</name>
    <name type="common">Two-spotted spider mite</name>
    <dbReference type="NCBI Taxonomy" id="32264"/>
    <lineage>
        <taxon>Eukaryota</taxon>
        <taxon>Metazoa</taxon>
        <taxon>Ecdysozoa</taxon>
        <taxon>Arthropoda</taxon>
        <taxon>Chelicerata</taxon>
        <taxon>Arachnida</taxon>
        <taxon>Acari</taxon>
        <taxon>Acariformes</taxon>
        <taxon>Trombidiformes</taxon>
        <taxon>Prostigmata</taxon>
        <taxon>Eleutherengona</taxon>
        <taxon>Raphignathae</taxon>
        <taxon>Tetranychoidea</taxon>
        <taxon>Tetranychidae</taxon>
        <taxon>Tetranychus</taxon>
    </lineage>
</organism>
<feature type="disulfide bond" evidence="8">
    <location>
        <begin position="447"/>
        <end position="490"/>
    </location>
</feature>
<keyword evidence="3 10" id="KW-0732">Signal</keyword>
<evidence type="ECO:0000259" key="11">
    <source>
        <dbReference type="PROSITE" id="PS50041"/>
    </source>
</evidence>
<feature type="domain" description="Sushi" evidence="12">
    <location>
        <begin position="743"/>
        <end position="808"/>
    </location>
</feature>
<feature type="disulfide bond" evidence="8">
    <location>
        <begin position="959"/>
        <end position="986"/>
    </location>
</feature>
<sequence>MLSTRSYLTILLCLVLVNNQIQPILCEPDRDGKPCPNPAVPLYAQVNLSDDLQPGSKATYTCDDGYELFGPSVRTCNFDGKWTEDLPYCAVNVAYGKPSDQSSTIRGGESRNANDGNIVTIHENRYCTETKNENSPWWQVDLLQPYEIRVVRIITRGCCGHQPLHDLEIRVGNSSVVSGNRLCAWYPGTLDDGVTKDLECAHPISGRYVYIQMVGVEASLSLCEVLVFTTKEFSEDRCGTQMEHQQLISFNQTCYEFQTQQGGSFNDAENYCKARGGLVVNSVGDVTQNFLQYELQRLKAKLKSRLVWLGAKREIPANQPVTHRSRSNVWRWVNGGLITQFLWADDQPNNYNGQQNCIVLDGGRKWQWNDVTCDLDYLPWICQYTPSNCGSPDKAENSTILEKDYRVGREIHYRCPIGHVVVGNESRHCESNGFWSGSPPTCKYVNCGALNDIEHGRVLLVNQSRTTFNATARYVCDQDYTIVGNDSRVCLANGSWSDTEPKCLYSWCPELLPIPNGILNVTNRTLNGVASYSCLKGHKLLSNGTRVCQIGGKWTGEEPICKYIDCGMPLDLRFGRYSLLNSSTTYESLVKYECNPNYILTGNETRQCTEHATWSGVEPVCRMIDCGPPEIPSGADLIGDTFSIDSVIEYQCRPGHLMSNGESKRTCGSDGKWTGVPPSCRFIDCGRVTTIFKGEVKYLNGTTSLGSQISYSCSIGYRVKGFSVRECAVDGKWTGSTPKCEEIRCLPPEKPKNSSVVYSGNDRSTSDSFKVGSTVQYRCASGHIVSGQSLRTCEADGSWDGSQPICVYIDCGLPGFIPQGRWLLSSNSTHYGSTVEYECSSNFRLEGPARRICLENGTWSNVAPLCSLVNCGKPPVRDDKTIVEGGFTFAVGEKVSYSCVNGYELVGEEQRTCASDGLWTNDTPYCRIVDCGKPPIPVNGRGVLLNGSTTYGSLVEYHCLPDFKTIGEETRRCMSSGVWSGSLPRCFDRKLMDMEKNEVDGDFDLSTSSFTNHSPIYQSSKAIGIGISVAIGVILVLIITITIVCLKTKKPKPVKNTENVEITRPPDKDTATVMSYSRLSLESEAAAAASLPASGPIRHHPNGLVTFSAPSANSTANNHPNNQPIYANTNGYRAASNPGSTVSVAVRNSHGLSNGTTTPRFMAAAANRNGNNNSATLEV</sequence>
<dbReference type="SUPFAM" id="SSF56436">
    <property type="entry name" value="C-type lectin-like"/>
    <property type="match status" value="1"/>
</dbReference>
<feature type="domain" description="C-type lectin" evidence="11">
    <location>
        <begin position="250"/>
        <end position="374"/>
    </location>
</feature>
<dbReference type="Pfam" id="PF00084">
    <property type="entry name" value="Sushi"/>
    <property type="match status" value="11"/>
</dbReference>
<feature type="domain" description="Sushi" evidence="12">
    <location>
        <begin position="809"/>
        <end position="868"/>
    </location>
</feature>
<dbReference type="GO" id="GO:0046872">
    <property type="term" value="F:metal ion binding"/>
    <property type="evidence" value="ECO:0007669"/>
    <property type="project" value="UniProtKB-KW"/>
</dbReference>
<dbReference type="PROSITE" id="PS50041">
    <property type="entry name" value="C_TYPE_LECTIN_2"/>
    <property type="match status" value="1"/>
</dbReference>
<feature type="disulfide bond" evidence="8">
    <location>
        <begin position="594"/>
        <end position="621"/>
    </location>
</feature>
<dbReference type="InterPro" id="IPR000436">
    <property type="entry name" value="Sushi_SCR_CCP_dom"/>
</dbReference>
<feature type="disulfide bond" evidence="8">
    <location>
        <begin position="534"/>
        <end position="561"/>
    </location>
</feature>
<feature type="domain" description="Sushi" evidence="12">
    <location>
        <begin position="869"/>
        <end position="928"/>
    </location>
</feature>
<dbReference type="STRING" id="32264.T1KJZ2"/>
<feature type="disulfide bond" evidence="8">
    <location>
        <begin position="415"/>
        <end position="442"/>
    </location>
</feature>
<dbReference type="Gene3D" id="2.10.70.10">
    <property type="entry name" value="Complement Module, domain 1"/>
    <property type="match status" value="11"/>
</dbReference>
<dbReference type="InterPro" id="IPR016187">
    <property type="entry name" value="CTDL_fold"/>
</dbReference>
<feature type="disulfide bond" evidence="8">
    <location>
        <begin position="839"/>
        <end position="866"/>
    </location>
</feature>
<keyword evidence="9" id="KW-1133">Transmembrane helix</keyword>
<keyword evidence="1 8" id="KW-0768">Sushi</keyword>
<evidence type="ECO:0000256" key="3">
    <source>
        <dbReference type="ARBA" id="ARBA00022729"/>
    </source>
</evidence>
<dbReference type="InterPro" id="IPR006585">
    <property type="entry name" value="FTP1"/>
</dbReference>
<dbReference type="InterPro" id="IPR001304">
    <property type="entry name" value="C-type_lectin-like"/>
</dbReference>
<dbReference type="SUPFAM" id="SSF57535">
    <property type="entry name" value="Complement control module/SCR domain"/>
    <property type="match status" value="11"/>
</dbReference>
<feature type="domain" description="Sushi" evidence="12">
    <location>
        <begin position="929"/>
        <end position="988"/>
    </location>
</feature>
<dbReference type="EMBL" id="CAEY01000170">
    <property type="status" value="NOT_ANNOTATED_CDS"/>
    <property type="molecule type" value="Genomic_DNA"/>
</dbReference>
<evidence type="ECO:0000256" key="4">
    <source>
        <dbReference type="ARBA" id="ARBA00022737"/>
    </source>
</evidence>
<dbReference type="Pfam" id="PF00059">
    <property type="entry name" value="Lectin_C"/>
    <property type="match status" value="1"/>
</dbReference>
<feature type="domain" description="Sushi" evidence="12">
    <location>
        <begin position="683"/>
        <end position="742"/>
    </location>
</feature>
<feature type="domain" description="Sushi" evidence="12">
    <location>
        <begin position="506"/>
        <end position="563"/>
    </location>
</feature>
<dbReference type="AlphaFoldDB" id="T1KJZ2"/>
<evidence type="ECO:0000313" key="13">
    <source>
        <dbReference type="EnsemblMetazoa" id="tetur13g01750.1"/>
    </source>
</evidence>
<reference evidence="14" key="1">
    <citation type="submission" date="2011-08" db="EMBL/GenBank/DDBJ databases">
        <authorList>
            <person name="Rombauts S."/>
        </authorList>
    </citation>
    <scope>NUCLEOTIDE SEQUENCE</scope>
    <source>
        <strain evidence="14">London</strain>
    </source>
</reference>
<evidence type="ECO:0008006" key="15">
    <source>
        <dbReference type="Google" id="ProtNLM"/>
    </source>
</evidence>
<feature type="domain" description="Sushi" evidence="12">
    <location>
        <begin position="445"/>
        <end position="505"/>
    </location>
</feature>
<keyword evidence="2" id="KW-0479">Metal-binding</keyword>
<dbReference type="PANTHER" id="PTHR46393">
    <property type="entry name" value="SUSHI DOMAIN-CONTAINING PROTEIN"/>
    <property type="match status" value="1"/>
</dbReference>
<dbReference type="CDD" id="cd00037">
    <property type="entry name" value="CLECT"/>
    <property type="match status" value="1"/>
</dbReference>
<dbReference type="SUPFAM" id="SSF49785">
    <property type="entry name" value="Galactose-binding domain-like"/>
    <property type="match status" value="1"/>
</dbReference>
<evidence type="ECO:0000313" key="14">
    <source>
        <dbReference type="Proteomes" id="UP000015104"/>
    </source>
</evidence>
<dbReference type="InterPro" id="IPR018378">
    <property type="entry name" value="C-type_lectin_CS"/>
</dbReference>
<feature type="domain" description="Sushi" evidence="12">
    <location>
        <begin position="564"/>
        <end position="623"/>
    </location>
</feature>
<keyword evidence="6 8" id="KW-1015">Disulfide bond</keyword>
<dbReference type="SMART" id="SM00607">
    <property type="entry name" value="FTP"/>
    <property type="match status" value="1"/>
</dbReference>
<feature type="domain" description="Sushi" evidence="12">
    <location>
        <begin position="33"/>
        <end position="91"/>
    </location>
</feature>
<name>T1KJZ2_TETUR</name>
<reference evidence="13" key="2">
    <citation type="submission" date="2015-06" db="UniProtKB">
        <authorList>
            <consortium name="EnsemblMetazoa"/>
        </authorList>
    </citation>
    <scope>IDENTIFICATION</scope>
</reference>
<evidence type="ECO:0000256" key="1">
    <source>
        <dbReference type="ARBA" id="ARBA00022659"/>
    </source>
</evidence>
<evidence type="ECO:0000256" key="8">
    <source>
        <dbReference type="PROSITE-ProRule" id="PRU00302"/>
    </source>
</evidence>
<dbReference type="InterPro" id="IPR008979">
    <property type="entry name" value="Galactose-bd-like_sf"/>
</dbReference>
<protein>
    <recommendedName>
        <fullName evidence="15">Sushi, von Willebrand factor type A, EGF and pentraxin domain-containing protein 1</fullName>
    </recommendedName>
</protein>
<evidence type="ECO:0000256" key="2">
    <source>
        <dbReference type="ARBA" id="ARBA00022723"/>
    </source>
</evidence>
<feature type="chain" id="PRO_5004591686" description="Sushi, von Willebrand factor type A, EGF and pentraxin domain-containing protein 1" evidence="10">
    <location>
        <begin position="27"/>
        <end position="1179"/>
    </location>
</feature>
<evidence type="ECO:0000256" key="5">
    <source>
        <dbReference type="ARBA" id="ARBA00022837"/>
    </source>
</evidence>
<dbReference type="PROSITE" id="PS50923">
    <property type="entry name" value="SUSHI"/>
    <property type="match status" value="11"/>
</dbReference>
<evidence type="ECO:0000259" key="12">
    <source>
        <dbReference type="PROSITE" id="PS50923"/>
    </source>
</evidence>
<dbReference type="EnsemblMetazoa" id="tetur13g01750.1">
    <property type="protein sequence ID" value="tetur13g01750.1"/>
    <property type="gene ID" value="tetur13g01750"/>
</dbReference>
<comment type="caution">
    <text evidence="8">Lacks conserved residue(s) required for the propagation of feature annotation.</text>
</comment>
<dbReference type="HOGENOM" id="CLU_282902_0_0_1"/>
<evidence type="ECO:0000256" key="6">
    <source>
        <dbReference type="ARBA" id="ARBA00023157"/>
    </source>
</evidence>
<accession>T1KJZ2</accession>
<proteinExistence type="predicted"/>
<dbReference type="SMART" id="SM00034">
    <property type="entry name" value="CLECT"/>
    <property type="match status" value="1"/>
</dbReference>
<dbReference type="Gene3D" id="3.10.100.10">
    <property type="entry name" value="Mannose-Binding Protein A, subunit A"/>
    <property type="match status" value="1"/>
</dbReference>
<evidence type="ECO:0000256" key="7">
    <source>
        <dbReference type="ARBA" id="ARBA00023180"/>
    </source>
</evidence>
<keyword evidence="14" id="KW-1185">Reference proteome</keyword>
<dbReference type="PROSITE" id="PS00615">
    <property type="entry name" value="C_TYPE_LECTIN_1"/>
    <property type="match status" value="1"/>
</dbReference>
<dbReference type="eggNOG" id="KOG4297">
    <property type="taxonomic scope" value="Eukaryota"/>
</dbReference>